<keyword evidence="5" id="KW-1133">Transmembrane helix</keyword>
<dbReference type="STRING" id="623744.A0A553MNE5"/>
<feature type="transmembrane region" description="Helical" evidence="5">
    <location>
        <begin position="230"/>
        <end position="252"/>
    </location>
</feature>
<keyword evidence="4" id="KW-0443">Lipid metabolism</keyword>
<dbReference type="PROSITE" id="PS51934">
    <property type="entry name" value="LRAT"/>
    <property type="match status" value="1"/>
</dbReference>
<dbReference type="AlphaFoldDB" id="A0A553MNE5"/>
<dbReference type="GO" id="GO:0070292">
    <property type="term" value="P:N-acylphosphatidylethanolamine metabolic process"/>
    <property type="evidence" value="ECO:0007669"/>
    <property type="project" value="TreeGrafter"/>
</dbReference>
<dbReference type="Gene3D" id="3.90.1720.10">
    <property type="entry name" value="endopeptidase domain like (from Nostoc punctiforme)"/>
    <property type="match status" value="2"/>
</dbReference>
<comment type="similarity">
    <text evidence="1">Belongs to the H-rev107 family.</text>
</comment>
<sequence length="262" mass="29603">MDKEPQPGDLVKIFRRFDQHWAIYIGEGFVVHIVPCHEIQDPFDGLICAFAVRDTVLVQKDELSKVVGCHHYCVNNLLDDQYEPRPIHEILDDAHKLDNKKPRPGDLIEIFRQGYQHWAIYVGDGFAIHLAPPSEYAQAGAYSMMSVVCDKAMVKKEELYEIIGNDDYCINNLLDDEYVPRDIHDILEDAQKLVGRGLPYSVLSRNCEHFVTELRYGKAHSRQVRTAIEIGAGVLTIGAIGVGILAVASALFGSKNRNRQEE</sequence>
<proteinExistence type="inferred from homology"/>
<keyword evidence="5" id="KW-0812">Transmembrane</keyword>
<dbReference type="GO" id="GO:0005737">
    <property type="term" value="C:cytoplasm"/>
    <property type="evidence" value="ECO:0007669"/>
    <property type="project" value="TreeGrafter"/>
</dbReference>
<evidence type="ECO:0000313" key="8">
    <source>
        <dbReference type="Proteomes" id="UP000316079"/>
    </source>
</evidence>
<protein>
    <recommendedName>
        <fullName evidence="6">LRAT domain-containing protein</fullName>
    </recommendedName>
</protein>
<organism evidence="7 8">
    <name type="scientific">Danionella cerebrum</name>
    <dbReference type="NCBI Taxonomy" id="2873325"/>
    <lineage>
        <taxon>Eukaryota</taxon>
        <taxon>Metazoa</taxon>
        <taxon>Chordata</taxon>
        <taxon>Craniata</taxon>
        <taxon>Vertebrata</taxon>
        <taxon>Euteleostomi</taxon>
        <taxon>Actinopterygii</taxon>
        <taxon>Neopterygii</taxon>
        <taxon>Teleostei</taxon>
        <taxon>Ostariophysi</taxon>
        <taxon>Cypriniformes</taxon>
        <taxon>Danionidae</taxon>
        <taxon>Danioninae</taxon>
        <taxon>Danionella</taxon>
    </lineage>
</organism>
<dbReference type="GO" id="GO:0008970">
    <property type="term" value="F:phospholipase A1 activity"/>
    <property type="evidence" value="ECO:0007669"/>
    <property type="project" value="TreeGrafter"/>
</dbReference>
<dbReference type="Pfam" id="PF04970">
    <property type="entry name" value="LRAT"/>
    <property type="match status" value="2"/>
</dbReference>
<evidence type="ECO:0000256" key="2">
    <source>
        <dbReference type="ARBA" id="ARBA00022679"/>
    </source>
</evidence>
<keyword evidence="8" id="KW-1185">Reference proteome</keyword>
<feature type="domain" description="LRAT" evidence="6">
    <location>
        <begin position="107"/>
        <end position="223"/>
    </location>
</feature>
<dbReference type="InterPro" id="IPR051496">
    <property type="entry name" value="H-rev107_PLA/AT"/>
</dbReference>
<evidence type="ECO:0000259" key="6">
    <source>
        <dbReference type="PROSITE" id="PS51934"/>
    </source>
</evidence>
<gene>
    <name evidence="7" type="ORF">DNTS_031238</name>
</gene>
<accession>A0A553MNE5</accession>
<evidence type="ECO:0000256" key="4">
    <source>
        <dbReference type="ARBA" id="ARBA00023098"/>
    </source>
</evidence>
<dbReference type="InterPro" id="IPR007053">
    <property type="entry name" value="LRAT_dom"/>
</dbReference>
<dbReference type="PANTHER" id="PTHR13943:SF31">
    <property type="entry name" value="PHOSPHOLIPASE A AND ACYLTRANSFERASE 3"/>
    <property type="match status" value="1"/>
</dbReference>
<keyword evidence="2" id="KW-0808">Transferase</keyword>
<evidence type="ECO:0000313" key="7">
    <source>
        <dbReference type="EMBL" id="TRY54703.1"/>
    </source>
</evidence>
<evidence type="ECO:0000256" key="1">
    <source>
        <dbReference type="ARBA" id="ARBA00007824"/>
    </source>
</evidence>
<dbReference type="GO" id="GO:0016410">
    <property type="term" value="F:N-acyltransferase activity"/>
    <property type="evidence" value="ECO:0007669"/>
    <property type="project" value="TreeGrafter"/>
</dbReference>
<comment type="caution">
    <text evidence="7">The sequence shown here is derived from an EMBL/GenBank/DDBJ whole genome shotgun (WGS) entry which is preliminary data.</text>
</comment>
<dbReference type="OrthoDB" id="421951at2759"/>
<name>A0A553MNE5_9TELE</name>
<reference evidence="7 8" key="1">
    <citation type="journal article" date="2019" name="Sci. Data">
        <title>Hybrid genome assembly and annotation of Danionella translucida.</title>
        <authorList>
            <person name="Kadobianskyi M."/>
            <person name="Schulze L."/>
            <person name="Schuelke M."/>
            <person name="Judkewitz B."/>
        </authorList>
    </citation>
    <scope>NUCLEOTIDE SEQUENCE [LARGE SCALE GENOMIC DNA]</scope>
    <source>
        <strain evidence="7 8">Bolton</strain>
    </source>
</reference>
<keyword evidence="5" id="KW-0472">Membrane</keyword>
<keyword evidence="3" id="KW-0378">Hydrolase</keyword>
<dbReference type="GO" id="GO:0004623">
    <property type="term" value="F:phospholipase A2 activity"/>
    <property type="evidence" value="ECO:0007669"/>
    <property type="project" value="TreeGrafter"/>
</dbReference>
<dbReference type="Proteomes" id="UP000316079">
    <property type="component" value="Unassembled WGS sequence"/>
</dbReference>
<dbReference type="EMBL" id="SRMA01027341">
    <property type="protein sequence ID" value="TRY54703.1"/>
    <property type="molecule type" value="Genomic_DNA"/>
</dbReference>
<evidence type="ECO:0000256" key="5">
    <source>
        <dbReference type="SAM" id="Phobius"/>
    </source>
</evidence>
<dbReference type="PANTHER" id="PTHR13943">
    <property type="entry name" value="HRAS-LIKE SUPPRESSOR - RELATED"/>
    <property type="match status" value="1"/>
</dbReference>
<evidence type="ECO:0000256" key="3">
    <source>
        <dbReference type="ARBA" id="ARBA00022801"/>
    </source>
</evidence>